<evidence type="ECO:0000313" key="1">
    <source>
        <dbReference type="EMBL" id="KAK8087288.1"/>
    </source>
</evidence>
<evidence type="ECO:0000313" key="2">
    <source>
        <dbReference type="Proteomes" id="UP001480595"/>
    </source>
</evidence>
<dbReference type="Proteomes" id="UP001480595">
    <property type="component" value="Unassembled WGS sequence"/>
</dbReference>
<name>A0ABR1WVV4_9PEZI</name>
<keyword evidence="2" id="KW-1185">Reference proteome</keyword>
<proteinExistence type="predicted"/>
<sequence>MSEAKLHRTLERLHPAVARRRLEELEMSTEFFHDMPLDCKHVEALRGVLRSIAMNEVPIDPKAMARLEKFWYRYPDSLMTMTDFLQAAIPISDDELRLAVYRLLNKDNMEILGHEALWRSGGPTTLSHELKKLYQKQDGQSKEVRGLLDRMIKKMRASEKEALYLHLTEGTDAPPLHSELTRLAFSCNVNIAKQVVPELDGDHDVLSPMWKLLACLRCSPEHETEGGMSAEYTSRLYQLIRLLRRRELKALFTAVHGARARLCSMPRQAARNYLMARRQGASDGNLQSAIYKKCTNGRQPGVESIVEDLAWACADNRVLADQRKVTRKTLDAPVDDLIEVHNSLINYLAYKG</sequence>
<protein>
    <submittedName>
        <fullName evidence="1">Uncharacterized protein</fullName>
    </submittedName>
</protein>
<gene>
    <name evidence="1" type="ORF">PG994_002262</name>
</gene>
<dbReference type="GeneID" id="92086734"/>
<dbReference type="EMBL" id="JAQQWL010000002">
    <property type="protein sequence ID" value="KAK8087288.1"/>
    <property type="molecule type" value="Genomic_DNA"/>
</dbReference>
<organism evidence="1 2">
    <name type="scientific">Apiospora phragmitis</name>
    <dbReference type="NCBI Taxonomy" id="2905665"/>
    <lineage>
        <taxon>Eukaryota</taxon>
        <taxon>Fungi</taxon>
        <taxon>Dikarya</taxon>
        <taxon>Ascomycota</taxon>
        <taxon>Pezizomycotina</taxon>
        <taxon>Sordariomycetes</taxon>
        <taxon>Xylariomycetidae</taxon>
        <taxon>Amphisphaeriales</taxon>
        <taxon>Apiosporaceae</taxon>
        <taxon>Apiospora</taxon>
    </lineage>
</organism>
<reference evidence="1 2" key="1">
    <citation type="submission" date="2023-01" db="EMBL/GenBank/DDBJ databases">
        <title>Analysis of 21 Apiospora genomes using comparative genomics revels a genus with tremendous synthesis potential of carbohydrate active enzymes and secondary metabolites.</title>
        <authorList>
            <person name="Sorensen T."/>
        </authorList>
    </citation>
    <scope>NUCLEOTIDE SEQUENCE [LARGE SCALE GENOMIC DNA]</scope>
    <source>
        <strain evidence="1 2">CBS 135458</strain>
    </source>
</reference>
<comment type="caution">
    <text evidence="1">The sequence shown here is derived from an EMBL/GenBank/DDBJ whole genome shotgun (WGS) entry which is preliminary data.</text>
</comment>
<dbReference type="RefSeq" id="XP_066721812.1">
    <property type="nucleotide sequence ID" value="XM_066853671.1"/>
</dbReference>
<accession>A0ABR1WVV4</accession>